<keyword evidence="3" id="KW-1185">Reference proteome</keyword>
<evidence type="ECO:0000313" key="3">
    <source>
        <dbReference type="Proteomes" id="UP000707451"/>
    </source>
</evidence>
<evidence type="ECO:0000256" key="1">
    <source>
        <dbReference type="SAM" id="MobiDB-lite"/>
    </source>
</evidence>
<feature type="region of interest" description="Disordered" evidence="1">
    <location>
        <begin position="207"/>
        <end position="231"/>
    </location>
</feature>
<feature type="compositionally biased region" description="Low complexity" evidence="1">
    <location>
        <begin position="397"/>
        <end position="413"/>
    </location>
</feature>
<dbReference type="OrthoDB" id="2442448at2759"/>
<organism evidence="2 3">
    <name type="scientific">Linnemannia hyalina</name>
    <dbReference type="NCBI Taxonomy" id="64524"/>
    <lineage>
        <taxon>Eukaryota</taxon>
        <taxon>Fungi</taxon>
        <taxon>Fungi incertae sedis</taxon>
        <taxon>Mucoromycota</taxon>
        <taxon>Mortierellomycotina</taxon>
        <taxon>Mortierellomycetes</taxon>
        <taxon>Mortierellales</taxon>
        <taxon>Mortierellaceae</taxon>
        <taxon>Linnemannia</taxon>
    </lineage>
</organism>
<feature type="compositionally biased region" description="Basic and acidic residues" evidence="1">
    <location>
        <begin position="414"/>
        <end position="425"/>
    </location>
</feature>
<dbReference type="Proteomes" id="UP000707451">
    <property type="component" value="Unassembled WGS sequence"/>
</dbReference>
<protein>
    <submittedName>
        <fullName evidence="2">Uncharacterized protein</fullName>
    </submittedName>
</protein>
<gene>
    <name evidence="2" type="ORF">KI688_002583</name>
</gene>
<feature type="compositionally biased region" description="Pro residues" evidence="1">
    <location>
        <begin position="213"/>
        <end position="222"/>
    </location>
</feature>
<feature type="region of interest" description="Disordered" evidence="1">
    <location>
        <begin position="368"/>
        <end position="456"/>
    </location>
</feature>
<dbReference type="EMBL" id="JAHRHY010000012">
    <property type="protein sequence ID" value="KAG9065260.1"/>
    <property type="molecule type" value="Genomic_DNA"/>
</dbReference>
<accession>A0A9P8BRB5</accession>
<proteinExistence type="predicted"/>
<evidence type="ECO:0000313" key="2">
    <source>
        <dbReference type="EMBL" id="KAG9065260.1"/>
    </source>
</evidence>
<comment type="caution">
    <text evidence="2">The sequence shown here is derived from an EMBL/GenBank/DDBJ whole genome shotgun (WGS) entry which is preliminary data.</text>
</comment>
<reference evidence="2" key="1">
    <citation type="submission" date="2021-06" db="EMBL/GenBank/DDBJ databases">
        <title>Genome Sequence of Mortierella hyaline Strain SCG-10, a Cold-Adapted, Nitrate-Reducing Fungus Isolated from Soil in Minnesota, USA.</title>
        <authorList>
            <person name="Aldossari N."/>
        </authorList>
    </citation>
    <scope>NUCLEOTIDE SEQUENCE</scope>
    <source>
        <strain evidence="2">SCG-10</strain>
    </source>
</reference>
<dbReference type="AlphaFoldDB" id="A0A9P8BRB5"/>
<feature type="region of interest" description="Disordered" evidence="1">
    <location>
        <begin position="616"/>
        <end position="636"/>
    </location>
</feature>
<sequence length="869" mass="96850">MFTELLYISHDQEWMARAPALMDDTSHQYQLYEAFHALKDTEFTGDVADVKARLLDKLLAIETLSDRNATSAQLQQISPLTAFPHYVAETLLNAGIRMQGGRSQSGILHGFALNIKGPNEHHSHQDVDPDPPPSTVLSLRLNHRGPLLFEFLARHFNCIIYEFTSVGTVDRFAPGDDKTPCFSMGFLRACDGIGTLVEYFVLGPARHAEPRPSSTPSPPAPFYDPQHPHPAILRHEKRARKGAKRDRELTEFDDSAAIELYASACRHRLDNFILAEADKIRKMSPKSNPKNRNAIMQDLKARLMAKPHTPDGVFMEYMELMQKELNNTKITRRRAEGKLGKGPVMIWRRVVSDDMEVRWKETVDGVVQGSDYQPKGKKSMGSAARNNVASSESKAMTPPVGSSSTTTPRPSGDMVDKASVDMDKDMDVDDGGESNVVDLGSKSDTDEDDAGPSNGYQSFTMTLLQSLRPDLHEQHDEIAEILEAKQDIASDFASDVALLGRKVVLEAGLQFKGRTDDGFLLSQIFPAGFQSRLPNVDLDTVRVPVAALDPELERLIETKDDTPRGKDVRSILSSVALSFLSVRHLGVHADEDNTSGNRSTSSPVDHTFWQDLSDSIRASSPSAPSPNIDTNSHPLTNFSKTTRAMLNDISSNFTNIWDGPLFDKIFHTFCNIILRLHLTPTKEEECRKREARQKQERDAKKEESTMKTSKSRKCWWKRLRSLQSDLAHCLRQPGSDKKAVRLNTITNALRGLAGSEPEILHVQLPGLEEQLEAMGRTSATTPVGDSLIDALCSRVEAEDQHCDFLLQEEQGAVEDWARDELKHASKPVDERVLRMGLCLLTDGASELWDTRYLIRTTYDKATQSPAAST</sequence>
<feature type="compositionally biased region" description="Polar residues" evidence="1">
    <location>
        <begin position="627"/>
        <end position="636"/>
    </location>
</feature>
<feature type="compositionally biased region" description="Polar residues" evidence="1">
    <location>
        <begin position="384"/>
        <end position="394"/>
    </location>
</feature>
<name>A0A9P8BRB5_9FUNG</name>
<feature type="region of interest" description="Disordered" evidence="1">
    <location>
        <begin position="683"/>
        <end position="705"/>
    </location>
</feature>